<dbReference type="Pfam" id="PF03466">
    <property type="entry name" value="LysR_substrate"/>
    <property type="match status" value="1"/>
</dbReference>
<dbReference type="PANTHER" id="PTHR30346">
    <property type="entry name" value="TRANSCRIPTIONAL DUAL REGULATOR HCAR-RELATED"/>
    <property type="match status" value="1"/>
</dbReference>
<evidence type="ECO:0000256" key="1">
    <source>
        <dbReference type="ARBA" id="ARBA00009437"/>
    </source>
</evidence>
<comment type="similarity">
    <text evidence="1">Belongs to the LysR transcriptional regulatory family.</text>
</comment>
<dbReference type="InterPro" id="IPR036390">
    <property type="entry name" value="WH_DNA-bd_sf"/>
</dbReference>
<feature type="domain" description="HTH lysR-type" evidence="5">
    <location>
        <begin position="2"/>
        <end position="59"/>
    </location>
</feature>
<name>A0ABW6CNP2_9CAUL</name>
<evidence type="ECO:0000259" key="5">
    <source>
        <dbReference type="PROSITE" id="PS50931"/>
    </source>
</evidence>
<dbReference type="Gene3D" id="1.10.10.10">
    <property type="entry name" value="Winged helix-like DNA-binding domain superfamily/Winged helix DNA-binding domain"/>
    <property type="match status" value="1"/>
</dbReference>
<dbReference type="CDD" id="cd08414">
    <property type="entry name" value="PBP2_LTTR_aromatics_like"/>
    <property type="match status" value="1"/>
</dbReference>
<keyword evidence="2" id="KW-0805">Transcription regulation</keyword>
<proteinExistence type="inferred from homology"/>
<keyword evidence="4" id="KW-0804">Transcription</keyword>
<comment type="caution">
    <text evidence="6">The sequence shown here is derived from an EMBL/GenBank/DDBJ whole genome shotgun (WGS) entry which is preliminary data.</text>
</comment>
<dbReference type="InterPro" id="IPR005119">
    <property type="entry name" value="LysR_subst-bd"/>
</dbReference>
<dbReference type="PROSITE" id="PS50931">
    <property type="entry name" value="HTH_LYSR"/>
    <property type="match status" value="1"/>
</dbReference>
<evidence type="ECO:0000256" key="4">
    <source>
        <dbReference type="ARBA" id="ARBA00023163"/>
    </source>
</evidence>
<dbReference type="EMBL" id="JAOTJD010000012">
    <property type="protein sequence ID" value="MFD3263883.1"/>
    <property type="molecule type" value="Genomic_DNA"/>
</dbReference>
<organism evidence="6 7">
    <name type="scientific">Phenylobacterium ferrooxidans</name>
    <dbReference type="NCBI Taxonomy" id="2982689"/>
    <lineage>
        <taxon>Bacteria</taxon>
        <taxon>Pseudomonadati</taxon>
        <taxon>Pseudomonadota</taxon>
        <taxon>Alphaproteobacteria</taxon>
        <taxon>Caulobacterales</taxon>
        <taxon>Caulobacteraceae</taxon>
        <taxon>Phenylobacterium</taxon>
    </lineage>
</organism>
<dbReference type="Proteomes" id="UP001598130">
    <property type="component" value="Unassembled WGS sequence"/>
</dbReference>
<keyword evidence="3" id="KW-0238">DNA-binding</keyword>
<dbReference type="Pfam" id="PF00126">
    <property type="entry name" value="HTH_1"/>
    <property type="match status" value="1"/>
</dbReference>
<dbReference type="InterPro" id="IPR000847">
    <property type="entry name" value="LysR_HTH_N"/>
</dbReference>
<reference evidence="6 7" key="1">
    <citation type="submission" date="2022-09" db="EMBL/GenBank/DDBJ databases">
        <title>New species of Phenylobacterium.</title>
        <authorList>
            <person name="Mieszkin S."/>
        </authorList>
    </citation>
    <scope>NUCLEOTIDE SEQUENCE [LARGE SCALE GENOMIC DNA]</scope>
    <source>
        <strain evidence="6 7">HK31-G</strain>
    </source>
</reference>
<sequence length="292" mass="31396">MLELWRLSYFVAVAEEENVGRAAARLGVSQSPLSQRIRELEAGLGLALFHRERRRLRLTAEGWRFLDQARALLAHAAGVEQQAKAAGRGEGGRLSLGFVEGAVHAGVLGRALRRFRHERPGVGIELRAMRSGDQVQALREGALDVAHVYTPPAESAGLRIALVAEEPYRLAIPADHRLAADTHLVEARLDGEAFIALPERGNPQARAEWIAACRASGFAPDVRIEAVEPTTILGLVAAGVGLAMVQESLAGAAPAGVVMRPLPTFPLRMRVFAVVSESASAAARAYFELTRT</sequence>
<dbReference type="InterPro" id="IPR036388">
    <property type="entry name" value="WH-like_DNA-bd_sf"/>
</dbReference>
<evidence type="ECO:0000313" key="6">
    <source>
        <dbReference type="EMBL" id="MFD3263883.1"/>
    </source>
</evidence>
<dbReference type="PRINTS" id="PR00039">
    <property type="entry name" value="HTHLYSR"/>
</dbReference>
<keyword evidence="7" id="KW-1185">Reference proteome</keyword>
<evidence type="ECO:0000256" key="2">
    <source>
        <dbReference type="ARBA" id="ARBA00023015"/>
    </source>
</evidence>
<evidence type="ECO:0000256" key="3">
    <source>
        <dbReference type="ARBA" id="ARBA00023125"/>
    </source>
</evidence>
<dbReference type="SUPFAM" id="SSF46785">
    <property type="entry name" value="Winged helix' DNA-binding domain"/>
    <property type="match status" value="1"/>
</dbReference>
<dbReference type="PANTHER" id="PTHR30346:SF30">
    <property type="entry name" value="SMALL NEUTRAL PROTEASE REGULATORY PROTEIN"/>
    <property type="match status" value="1"/>
</dbReference>
<dbReference type="SUPFAM" id="SSF53850">
    <property type="entry name" value="Periplasmic binding protein-like II"/>
    <property type="match status" value="1"/>
</dbReference>
<gene>
    <name evidence="6" type="ORF">OCL97_07915</name>
</gene>
<dbReference type="Gene3D" id="3.40.190.10">
    <property type="entry name" value="Periplasmic binding protein-like II"/>
    <property type="match status" value="2"/>
</dbReference>
<accession>A0ABW6CNP2</accession>
<dbReference type="RefSeq" id="WP_377369145.1">
    <property type="nucleotide sequence ID" value="NZ_JAOTJD010000012.1"/>
</dbReference>
<protein>
    <submittedName>
        <fullName evidence="6">LysR substrate-binding domain-containing protein</fullName>
    </submittedName>
</protein>
<evidence type="ECO:0000313" key="7">
    <source>
        <dbReference type="Proteomes" id="UP001598130"/>
    </source>
</evidence>